<comment type="similarity">
    <text evidence="1">Belongs to the sigma-70 factor family. ECF subfamily.</text>
</comment>
<dbReference type="Proteomes" id="UP001305521">
    <property type="component" value="Chromosome"/>
</dbReference>
<dbReference type="InterPro" id="IPR013324">
    <property type="entry name" value="RNA_pol_sigma_r3/r4-like"/>
</dbReference>
<dbReference type="InterPro" id="IPR014284">
    <property type="entry name" value="RNA_pol_sigma-70_dom"/>
</dbReference>
<dbReference type="Gene3D" id="1.10.10.10">
    <property type="entry name" value="Winged helix-like DNA-binding domain superfamily/Winged helix DNA-binding domain"/>
    <property type="match status" value="1"/>
</dbReference>
<dbReference type="PANTHER" id="PTHR43133:SF58">
    <property type="entry name" value="ECF RNA POLYMERASE SIGMA FACTOR SIGD"/>
    <property type="match status" value="1"/>
</dbReference>
<keyword evidence="9" id="KW-1185">Reference proteome</keyword>
<dbReference type="SUPFAM" id="SSF88946">
    <property type="entry name" value="Sigma2 domain of RNA polymerase sigma factors"/>
    <property type="match status" value="1"/>
</dbReference>
<dbReference type="Pfam" id="PF04542">
    <property type="entry name" value="Sigma70_r2"/>
    <property type="match status" value="1"/>
</dbReference>
<evidence type="ECO:0000256" key="1">
    <source>
        <dbReference type="ARBA" id="ARBA00010641"/>
    </source>
</evidence>
<gene>
    <name evidence="8" type="ORF">R9Z33_06080</name>
</gene>
<dbReference type="InterPro" id="IPR007627">
    <property type="entry name" value="RNA_pol_sigma70_r2"/>
</dbReference>
<dbReference type="InterPro" id="IPR013249">
    <property type="entry name" value="RNA_pol_sigma70_r4_t2"/>
</dbReference>
<keyword evidence="3" id="KW-0731">Sigma factor</keyword>
<dbReference type="PANTHER" id="PTHR43133">
    <property type="entry name" value="RNA POLYMERASE ECF-TYPE SIGMA FACTO"/>
    <property type="match status" value="1"/>
</dbReference>
<keyword evidence="4" id="KW-0238">DNA-binding</keyword>
<evidence type="ECO:0000256" key="2">
    <source>
        <dbReference type="ARBA" id="ARBA00023015"/>
    </source>
</evidence>
<dbReference type="EMBL" id="CP137852">
    <property type="protein sequence ID" value="WPB86439.1"/>
    <property type="molecule type" value="Genomic_DNA"/>
</dbReference>
<dbReference type="Pfam" id="PF08281">
    <property type="entry name" value="Sigma70_r4_2"/>
    <property type="match status" value="1"/>
</dbReference>
<dbReference type="RefSeq" id="WP_318650413.1">
    <property type="nucleotide sequence ID" value="NZ_CP137852.1"/>
</dbReference>
<evidence type="ECO:0000256" key="4">
    <source>
        <dbReference type="ARBA" id="ARBA00023125"/>
    </source>
</evidence>
<evidence type="ECO:0000313" key="9">
    <source>
        <dbReference type="Proteomes" id="UP001305521"/>
    </source>
</evidence>
<organism evidence="8 9">
    <name type="scientific">Sediminicoccus rosea</name>
    <dbReference type="NCBI Taxonomy" id="1225128"/>
    <lineage>
        <taxon>Bacteria</taxon>
        <taxon>Pseudomonadati</taxon>
        <taxon>Pseudomonadota</taxon>
        <taxon>Alphaproteobacteria</taxon>
        <taxon>Acetobacterales</taxon>
        <taxon>Roseomonadaceae</taxon>
        <taxon>Sediminicoccus</taxon>
    </lineage>
</organism>
<dbReference type="NCBIfam" id="TIGR02937">
    <property type="entry name" value="sigma70-ECF"/>
    <property type="match status" value="1"/>
</dbReference>
<dbReference type="Gene3D" id="1.10.1740.10">
    <property type="match status" value="1"/>
</dbReference>
<keyword evidence="2" id="KW-0805">Transcription regulation</keyword>
<dbReference type="InterPro" id="IPR039425">
    <property type="entry name" value="RNA_pol_sigma-70-like"/>
</dbReference>
<evidence type="ECO:0000259" key="7">
    <source>
        <dbReference type="Pfam" id="PF08281"/>
    </source>
</evidence>
<dbReference type="InterPro" id="IPR013325">
    <property type="entry name" value="RNA_pol_sigma_r2"/>
</dbReference>
<evidence type="ECO:0000256" key="5">
    <source>
        <dbReference type="ARBA" id="ARBA00023163"/>
    </source>
</evidence>
<proteinExistence type="inferred from homology"/>
<reference evidence="8 9" key="1">
    <citation type="submission" date="2023-11" db="EMBL/GenBank/DDBJ databases">
        <title>Arctic aerobic anoxygenic photoheterotroph Sediminicoccus rosea KRV36 adapts its photosynthesis to long days of polar summer.</title>
        <authorList>
            <person name="Tomasch J."/>
            <person name="Kopejtka K."/>
            <person name="Bily T."/>
            <person name="Gardiner A.T."/>
            <person name="Gardian Z."/>
            <person name="Shivaramu S."/>
            <person name="Koblizek M."/>
            <person name="Engelhardt F."/>
            <person name="Kaftan D."/>
        </authorList>
    </citation>
    <scope>NUCLEOTIDE SEQUENCE [LARGE SCALE GENOMIC DNA]</scope>
    <source>
        <strain evidence="8 9">R-30</strain>
    </source>
</reference>
<feature type="domain" description="RNA polymerase sigma-70 region 2" evidence="6">
    <location>
        <begin position="40"/>
        <end position="108"/>
    </location>
</feature>
<protein>
    <submittedName>
        <fullName evidence="8">RNA polymerase sigma factor</fullName>
    </submittedName>
</protein>
<name>A0ABZ0PL56_9PROT</name>
<feature type="domain" description="RNA polymerase sigma factor 70 region 4 type 2" evidence="7">
    <location>
        <begin position="140"/>
        <end position="189"/>
    </location>
</feature>
<sequence>MTLGDVSETAAIAERVTRDLRWSRMMAAAQAGDAGAYEALLRECLPLLRAICRARLRDATEAEDAVQDTLLTIHRARDSYNAARPFRPWLVAIAERRALDRVRSRGRRVRREVSVDAAGEIASGDAGAEAGLDARRAAANLRQAIEDLPPAQRTALGLTKIQELTLLEASQRSGMSVSALKVATHRALHALRRRFDTKE</sequence>
<keyword evidence="5" id="KW-0804">Transcription</keyword>
<evidence type="ECO:0000259" key="6">
    <source>
        <dbReference type="Pfam" id="PF04542"/>
    </source>
</evidence>
<dbReference type="SUPFAM" id="SSF88659">
    <property type="entry name" value="Sigma3 and sigma4 domains of RNA polymerase sigma factors"/>
    <property type="match status" value="1"/>
</dbReference>
<evidence type="ECO:0000256" key="3">
    <source>
        <dbReference type="ARBA" id="ARBA00023082"/>
    </source>
</evidence>
<dbReference type="InterPro" id="IPR036388">
    <property type="entry name" value="WH-like_DNA-bd_sf"/>
</dbReference>
<accession>A0ABZ0PL56</accession>
<evidence type="ECO:0000313" key="8">
    <source>
        <dbReference type="EMBL" id="WPB86439.1"/>
    </source>
</evidence>